<organism evidence="1">
    <name type="scientific">Yersinia ruckeri</name>
    <dbReference type="NCBI Taxonomy" id="29486"/>
    <lineage>
        <taxon>Bacteria</taxon>
        <taxon>Pseudomonadati</taxon>
        <taxon>Pseudomonadota</taxon>
        <taxon>Gammaproteobacteria</taxon>
        <taxon>Enterobacterales</taxon>
        <taxon>Yersiniaceae</taxon>
        <taxon>Yersinia</taxon>
    </lineage>
</organism>
<name>A0A0A8VH92_YERRU</name>
<evidence type="ECO:0000313" key="1">
    <source>
        <dbReference type="EMBL" id="CEK27329.1"/>
    </source>
</evidence>
<dbReference type="AlphaFoldDB" id="A0A0A8VH92"/>
<sequence>MVIESNKGADRACGMGAISNIEMTPPHSRLQLLNRISLLPAPVIDGCDSHLAAEVHIAQRHLRVRRHLRQRIHHRLRKLHLAPVVVHLHHREVIGRRVLQHRPAVLRANLNVLLSILTAVHEGLRAVKHLHLRVHRYRQHTALVVLLHRRHLLHIQPEQRFAVLRQVRVHVHQAHYLLLARFHLKERRTRYQGHAVLCLIRVVYPHLPAVGFLRPIAHLKGGVLLPALIDKTGAVQGERRHRLAHHQHQGRGHQSLF</sequence>
<gene>
    <name evidence="1" type="ORF">CSF007_7865</name>
</gene>
<accession>A0A0A8VH92</accession>
<dbReference type="EMBL" id="LN681231">
    <property type="protein sequence ID" value="CEK27329.1"/>
    <property type="molecule type" value="Genomic_DNA"/>
</dbReference>
<reference evidence="1" key="1">
    <citation type="journal article" date="2015" name="Genome Announc.">
        <title>Complete Genome Sequence of Yersinia ruckeri Strain CSF007-82, Etiologic Agent of Red Mouth Disease in Salmonid Fish.</title>
        <authorList>
            <person name="Nelson M.C."/>
            <person name="LaPatra S.E."/>
            <person name="Welch T.J."/>
            <person name="Graf J."/>
        </authorList>
    </citation>
    <scope>NUCLEOTIDE SEQUENCE</scope>
    <source>
        <strain evidence="1">CSF007-82</strain>
    </source>
</reference>
<protein>
    <submittedName>
        <fullName evidence="1">Uncharacterized protein</fullName>
    </submittedName>
</protein>
<proteinExistence type="predicted"/>